<dbReference type="PANTHER" id="PTHR30189">
    <property type="entry name" value="LPS-ASSEMBLY PROTEIN"/>
    <property type="match status" value="1"/>
</dbReference>
<comment type="subunit">
    <text evidence="1">Component of the lipopolysaccharide transport and assembly complex. Interacts with LptE and LptA.</text>
</comment>
<keyword evidence="1" id="KW-0732">Signal</keyword>
<feature type="region of interest" description="Disordered" evidence="2">
    <location>
        <begin position="33"/>
        <end position="53"/>
    </location>
</feature>
<dbReference type="EMBL" id="FXUL01000013">
    <property type="protein sequence ID" value="SMP67541.1"/>
    <property type="molecule type" value="Genomic_DNA"/>
</dbReference>
<gene>
    <name evidence="1" type="primary">lptD</name>
    <name evidence="4" type="ORF">SAMN06295970_1134</name>
</gene>
<dbReference type="InterPro" id="IPR050218">
    <property type="entry name" value="LptD"/>
</dbReference>
<comment type="function">
    <text evidence="1">Together with LptE, is involved in the assembly of lipopolysaccharide (LPS) at the surface of the outer membrane.</text>
</comment>
<comment type="subcellular location">
    <subcellularLocation>
        <location evidence="1">Cell outer membrane</location>
    </subcellularLocation>
</comment>
<dbReference type="InterPro" id="IPR020889">
    <property type="entry name" value="LipoPS_assembly_LptD"/>
</dbReference>
<keyword evidence="1" id="KW-0472">Membrane</keyword>
<dbReference type="PANTHER" id="PTHR30189:SF1">
    <property type="entry name" value="LPS-ASSEMBLY PROTEIN LPTD"/>
    <property type="match status" value="1"/>
</dbReference>
<dbReference type="Pfam" id="PF04453">
    <property type="entry name" value="LptD"/>
    <property type="match status" value="1"/>
</dbReference>
<organism evidence="4 5">
    <name type="scientific">Noviherbaspirillum suwonense</name>
    <dbReference type="NCBI Taxonomy" id="1224511"/>
    <lineage>
        <taxon>Bacteria</taxon>
        <taxon>Pseudomonadati</taxon>
        <taxon>Pseudomonadota</taxon>
        <taxon>Betaproteobacteria</taxon>
        <taxon>Burkholderiales</taxon>
        <taxon>Oxalobacteraceae</taxon>
        <taxon>Noviherbaspirillum</taxon>
    </lineage>
</organism>
<feature type="chain" id="PRO_5044903524" description="LPS-assembly protein LptD" evidence="1">
    <location>
        <begin position="33"/>
        <end position="741"/>
    </location>
</feature>
<name>A0ABY1QCV6_9BURK</name>
<evidence type="ECO:0000259" key="3">
    <source>
        <dbReference type="Pfam" id="PF04453"/>
    </source>
</evidence>
<comment type="caution">
    <text evidence="4">The sequence shown here is derived from an EMBL/GenBank/DDBJ whole genome shotgun (WGS) entry which is preliminary data.</text>
</comment>
<proteinExistence type="inferred from homology"/>
<dbReference type="Proteomes" id="UP001158049">
    <property type="component" value="Unassembled WGS sequence"/>
</dbReference>
<reference evidence="4 5" key="1">
    <citation type="submission" date="2017-05" db="EMBL/GenBank/DDBJ databases">
        <authorList>
            <person name="Varghese N."/>
            <person name="Submissions S."/>
        </authorList>
    </citation>
    <scope>NUCLEOTIDE SEQUENCE [LARGE SCALE GENOMIC DNA]</scope>
    <source>
        <strain evidence="4 5">DSM 26001</strain>
    </source>
</reference>
<evidence type="ECO:0000256" key="1">
    <source>
        <dbReference type="HAMAP-Rule" id="MF_01411"/>
    </source>
</evidence>
<keyword evidence="1" id="KW-0998">Cell outer membrane</keyword>
<evidence type="ECO:0000256" key="2">
    <source>
        <dbReference type="SAM" id="MobiDB-lite"/>
    </source>
</evidence>
<feature type="domain" description="LptD C-terminal" evidence="3">
    <location>
        <begin position="286"/>
        <end position="656"/>
    </location>
</feature>
<dbReference type="Gene3D" id="2.60.450.10">
    <property type="entry name" value="Lipopolysaccharide (LPS) transport protein A like domain"/>
    <property type="match status" value="1"/>
</dbReference>
<accession>A0ABY1QCV6</accession>
<evidence type="ECO:0000313" key="5">
    <source>
        <dbReference type="Proteomes" id="UP001158049"/>
    </source>
</evidence>
<dbReference type="HAMAP" id="MF_01411">
    <property type="entry name" value="LPS_assembly_LptD"/>
    <property type="match status" value="1"/>
</dbReference>
<comment type="similarity">
    <text evidence="1">Belongs to the LptD family.</text>
</comment>
<sequence precursor="true">MTRRPRFSPSGRLVRALTVALTAASIPLLADAQSAPRRPVDDPNAPTNLGAERMTGRPDREVILEQDAEVTRGETTLNADRATYDVVEDRVKATGNVRLKRFGDRYTGDEMDLKLDTGEGYVENPTYHLGIRNAQGKADRIDFEARDRAVVQNGTYSTCEGPDPDWYLQTGTMNLDTGRDIGTASRAVVYFKGVPLFGSPYLTFPLSDARKSGFLAPTIGATSRGGLEVSTPYYFNIAPNRDLTLYPRLIARRGLQLGAQARYLGDGYAGRTRIEGIMNDRVTGESRGALSALHTQTLAPGLTFNANVNAASDNEYPNDFPGSITNTRERLLLRDLSLSYAQPYWSAIARTTNYQVLQDPLVPIGRPYDRLPQLGVTAARQGVGGFDLGVVSDFTRFYHPDLVRGDRSVINPRVSYPIIAPGYFITPSASVHSSSYSLNNVATGNPTTLSRTLPTFSIDSGLVFERETSFLGRQATQTLEPRLFYVYTPYKDQSKFPLFDTTLAEFNFSQIFSENRYVGNDRISDANQLTAAVVSRFIEEDGVERVRMAVGQRFYFNQQRVTNEQAIASAGAVNAGGSASENKSDLLAAVSGQLTQALAVDAGVQYSQSIGKTNASSFGVRWLPGPQRVLNLQFRKDVPTGVDLVDLSGQWPIANRLYGVARVNYSRLENRVSEGLAGLEYKDDCWVFRVVAQRTPTATNVATTSLFFQLELTGLSSLGSNPLTALRNSVPGYTRVNEPVR</sequence>
<feature type="signal peptide" evidence="1">
    <location>
        <begin position="1"/>
        <end position="32"/>
    </location>
</feature>
<dbReference type="RefSeq" id="WP_283443352.1">
    <property type="nucleotide sequence ID" value="NZ_FXUL01000013.1"/>
</dbReference>
<comment type="caution">
    <text evidence="1">Lacks conserved residue(s) required for the propagation of feature annotation.</text>
</comment>
<keyword evidence="5" id="KW-1185">Reference proteome</keyword>
<evidence type="ECO:0000313" key="4">
    <source>
        <dbReference type="EMBL" id="SMP67541.1"/>
    </source>
</evidence>
<dbReference type="InterPro" id="IPR007543">
    <property type="entry name" value="LptD_C"/>
</dbReference>
<protein>
    <recommendedName>
        <fullName evidence="1">LPS-assembly protein LptD</fullName>
    </recommendedName>
</protein>